<feature type="transmembrane region" description="Helical" evidence="1">
    <location>
        <begin position="256"/>
        <end position="275"/>
    </location>
</feature>
<name>A0A2S9YES5_9BACT</name>
<reference evidence="3 4" key="1">
    <citation type="submission" date="2018-03" db="EMBL/GenBank/DDBJ databases">
        <title>Draft Genome Sequences of the Obligatory Marine Myxobacteria Enhygromyxa salina SWB005.</title>
        <authorList>
            <person name="Poehlein A."/>
            <person name="Moghaddam J.A."/>
            <person name="Harms H."/>
            <person name="Alanjari M."/>
            <person name="Koenig G.M."/>
            <person name="Daniel R."/>
            <person name="Schaeberle T.F."/>
        </authorList>
    </citation>
    <scope>NUCLEOTIDE SEQUENCE [LARGE SCALE GENOMIC DNA]</scope>
    <source>
        <strain evidence="3 4">SWB005</strain>
    </source>
</reference>
<dbReference type="AlphaFoldDB" id="A0A2S9YES5"/>
<proteinExistence type="predicted"/>
<dbReference type="EMBL" id="PVNK01000074">
    <property type="protein sequence ID" value="PRQ03618.1"/>
    <property type="molecule type" value="Genomic_DNA"/>
</dbReference>
<keyword evidence="1" id="KW-0472">Membrane</keyword>
<evidence type="ECO:0000256" key="1">
    <source>
        <dbReference type="SAM" id="Phobius"/>
    </source>
</evidence>
<dbReference type="InterPro" id="IPR000326">
    <property type="entry name" value="PAP2/HPO"/>
</dbReference>
<dbReference type="InterPro" id="IPR036938">
    <property type="entry name" value="PAP2/HPO_sf"/>
</dbReference>
<dbReference type="Gene3D" id="1.20.144.10">
    <property type="entry name" value="Phosphatidic acid phosphatase type 2/haloperoxidase"/>
    <property type="match status" value="1"/>
</dbReference>
<accession>A0A2S9YES5</accession>
<evidence type="ECO:0000259" key="2">
    <source>
        <dbReference type="Pfam" id="PF01569"/>
    </source>
</evidence>
<sequence>MWLTVQSFVVAAVLAQAPTGSSEGPDEAPNEEPVADLEPVHPANARWAVDGPIALGSLAVGFTMQLWVTKQLPLDPLPTRPALGGFDRSVHARYSKRASLGAEVLQISGGLLPFLVHTIEAAPHRGRVLARLSRDFLIYEEAAGLTLLTGEIIKYAARRPRPLAYANPDDYSGAEREALIEAQADPASRQSFVSSHTALMVAAAVASSTLLTIKLRGRGTKGAKAAIALTWIGASGIAVGTAALVLVGGQAYPSDVIAGASLGAAFGAAVPLAHLRPKKPGRATVRLGPLYGPTRGAAIMGRF</sequence>
<evidence type="ECO:0000313" key="4">
    <source>
        <dbReference type="Proteomes" id="UP000237968"/>
    </source>
</evidence>
<gene>
    <name evidence="3" type="ORF">ENSA5_14210</name>
</gene>
<feature type="transmembrane region" description="Helical" evidence="1">
    <location>
        <begin position="192"/>
        <end position="213"/>
    </location>
</feature>
<keyword evidence="1" id="KW-0812">Transmembrane</keyword>
<keyword evidence="4" id="KW-1185">Reference proteome</keyword>
<dbReference type="Pfam" id="PF01569">
    <property type="entry name" value="PAP2"/>
    <property type="match status" value="1"/>
</dbReference>
<dbReference type="Proteomes" id="UP000237968">
    <property type="component" value="Unassembled WGS sequence"/>
</dbReference>
<organism evidence="3 4">
    <name type="scientific">Enhygromyxa salina</name>
    <dbReference type="NCBI Taxonomy" id="215803"/>
    <lineage>
        <taxon>Bacteria</taxon>
        <taxon>Pseudomonadati</taxon>
        <taxon>Myxococcota</taxon>
        <taxon>Polyangia</taxon>
        <taxon>Nannocystales</taxon>
        <taxon>Nannocystaceae</taxon>
        <taxon>Enhygromyxa</taxon>
    </lineage>
</organism>
<dbReference type="SUPFAM" id="SSF48317">
    <property type="entry name" value="Acid phosphatase/Vanadium-dependent haloperoxidase"/>
    <property type="match status" value="1"/>
</dbReference>
<evidence type="ECO:0000313" key="3">
    <source>
        <dbReference type="EMBL" id="PRQ03618.1"/>
    </source>
</evidence>
<feature type="domain" description="Phosphatidic acid phosphatase type 2/haloperoxidase" evidence="2">
    <location>
        <begin position="141"/>
        <end position="274"/>
    </location>
</feature>
<comment type="caution">
    <text evidence="3">The sequence shown here is derived from an EMBL/GenBank/DDBJ whole genome shotgun (WGS) entry which is preliminary data.</text>
</comment>
<protein>
    <submittedName>
        <fullName evidence="3">PAP2 superfamily protein</fullName>
    </submittedName>
</protein>
<keyword evidence="1" id="KW-1133">Transmembrane helix</keyword>
<feature type="transmembrane region" description="Helical" evidence="1">
    <location>
        <begin position="225"/>
        <end position="250"/>
    </location>
</feature>